<dbReference type="PANTHER" id="PTHR30404">
    <property type="entry name" value="N-ACETYLMURAMOYL-L-ALANINE AMIDASE"/>
    <property type="match status" value="1"/>
</dbReference>
<evidence type="ECO:0000256" key="3">
    <source>
        <dbReference type="SAM" id="SignalP"/>
    </source>
</evidence>
<keyword evidence="3" id="KW-0732">Signal</keyword>
<feature type="compositionally biased region" description="Low complexity" evidence="2">
    <location>
        <begin position="42"/>
        <end position="55"/>
    </location>
</feature>
<keyword evidence="1" id="KW-0378">Hydrolase</keyword>
<feature type="signal peptide" evidence="3">
    <location>
        <begin position="1"/>
        <end position="23"/>
    </location>
</feature>
<keyword evidence="6" id="KW-1185">Reference proteome</keyword>
<dbReference type="EMBL" id="BAABRP010000008">
    <property type="protein sequence ID" value="GAA5513504.1"/>
    <property type="molecule type" value="Genomic_DNA"/>
</dbReference>
<gene>
    <name evidence="5" type="ORF">Dcar01_02242</name>
</gene>
<protein>
    <recommendedName>
        <fullName evidence="4">MurNAc-LAA domain-containing protein</fullName>
    </recommendedName>
</protein>
<feature type="region of interest" description="Disordered" evidence="2">
    <location>
        <begin position="30"/>
        <end position="55"/>
    </location>
</feature>
<evidence type="ECO:0000256" key="2">
    <source>
        <dbReference type="SAM" id="MobiDB-lite"/>
    </source>
</evidence>
<reference evidence="5 6" key="1">
    <citation type="submission" date="2024-02" db="EMBL/GenBank/DDBJ databases">
        <title>Deinococcus carri NBRC 110142.</title>
        <authorList>
            <person name="Ichikawa N."/>
            <person name="Katano-Makiyama Y."/>
            <person name="Hidaka K."/>
        </authorList>
    </citation>
    <scope>NUCLEOTIDE SEQUENCE [LARGE SCALE GENOMIC DNA]</scope>
    <source>
        <strain evidence="5 6">NBRC 110142</strain>
    </source>
</reference>
<dbReference type="RefSeq" id="WP_345465146.1">
    <property type="nucleotide sequence ID" value="NZ_BAABRP010000008.1"/>
</dbReference>
<dbReference type="Pfam" id="PF01520">
    <property type="entry name" value="Amidase_3"/>
    <property type="match status" value="1"/>
</dbReference>
<comment type="caution">
    <text evidence="5">The sequence shown here is derived from an EMBL/GenBank/DDBJ whole genome shotgun (WGS) entry which is preliminary data.</text>
</comment>
<dbReference type="CDD" id="cd02696">
    <property type="entry name" value="MurNAc-LAA"/>
    <property type="match status" value="1"/>
</dbReference>
<sequence length="608" mass="61973">MKRQAILLSSVMSCGMAGSWATAQGDPFQRAAPVQAPPSLRTGAPGVSAPASAAAASTPRNLNNLTGVSNVTFGTPRSSSDGSQTRVVFDLPSGVTYTLTPTFGGLRIDVRGARVLPAVTARLGASVTEYRAGGGQVTLVTPFPLSLTDGWRASEATLASGTRVLILEFGPTLAGGASSSLLALVRASAAVPTPSERQALSAPVGSAPGTPAAGGVALQDQLPPGDTVPTASRGSLPPPAPALPGQDSARPSALSGRTPGSSQPGVGLTPPRVGKNPGLTRVVLDLPPGVGYRMVPGSLGLRVELSGVSAAALAGQNISPEVRAWRYEPTEGGGVSVTLLTGTPLTDRSGWRAQLVPPTEGSDRSRLAIDLSPALADLTPLGARERVLGTVPLLPVARGTALLAFSASMVQPRVVIDPGHGGHDPGAVGAIVEKQVTLDVALRVRNLLRAAGVDAVLTRDSDRELNASKNADLEMRAGMGTPGTQLFLSIHVNAMPAQNALRGYGVETWWNSNHPLSSSFAAIVQKNVVSVTSAFSQGLKNNRSLSVLRNSRIPAALVEIGYTSHPVDGLNLKDSNYLDRVALGIAQGIREALLSGVTASGAVGGAGK</sequence>
<dbReference type="PANTHER" id="PTHR30404:SF0">
    <property type="entry name" value="N-ACETYLMURAMOYL-L-ALANINE AMIDASE AMIC"/>
    <property type="match status" value="1"/>
</dbReference>
<evidence type="ECO:0000313" key="5">
    <source>
        <dbReference type="EMBL" id="GAA5513504.1"/>
    </source>
</evidence>
<name>A0ABP9W832_9DEIO</name>
<feature type="region of interest" description="Disordered" evidence="2">
    <location>
        <begin position="196"/>
        <end position="280"/>
    </location>
</feature>
<dbReference type="Gene3D" id="3.40.630.40">
    <property type="entry name" value="Zn-dependent exopeptidases"/>
    <property type="match status" value="1"/>
</dbReference>
<dbReference type="SUPFAM" id="SSF53187">
    <property type="entry name" value="Zn-dependent exopeptidases"/>
    <property type="match status" value="1"/>
</dbReference>
<dbReference type="InterPro" id="IPR002508">
    <property type="entry name" value="MurNAc-LAA_cat"/>
</dbReference>
<feature type="domain" description="MurNAc-LAA" evidence="4">
    <location>
        <begin position="484"/>
        <end position="590"/>
    </location>
</feature>
<proteinExistence type="predicted"/>
<dbReference type="Proteomes" id="UP001401887">
    <property type="component" value="Unassembled WGS sequence"/>
</dbReference>
<dbReference type="InterPro" id="IPR050695">
    <property type="entry name" value="N-acetylmuramoyl_amidase_3"/>
</dbReference>
<accession>A0ABP9W832</accession>
<evidence type="ECO:0000256" key="1">
    <source>
        <dbReference type="ARBA" id="ARBA00022801"/>
    </source>
</evidence>
<evidence type="ECO:0000313" key="6">
    <source>
        <dbReference type="Proteomes" id="UP001401887"/>
    </source>
</evidence>
<evidence type="ECO:0000259" key="4">
    <source>
        <dbReference type="SMART" id="SM00646"/>
    </source>
</evidence>
<organism evidence="5 6">
    <name type="scientific">Deinococcus carri</name>
    <dbReference type="NCBI Taxonomy" id="1211323"/>
    <lineage>
        <taxon>Bacteria</taxon>
        <taxon>Thermotogati</taxon>
        <taxon>Deinococcota</taxon>
        <taxon>Deinococci</taxon>
        <taxon>Deinococcales</taxon>
        <taxon>Deinococcaceae</taxon>
        <taxon>Deinococcus</taxon>
    </lineage>
</organism>
<feature type="chain" id="PRO_5047127773" description="MurNAc-LAA domain-containing protein" evidence="3">
    <location>
        <begin position="24"/>
        <end position="608"/>
    </location>
</feature>
<dbReference type="SMART" id="SM00646">
    <property type="entry name" value="Ami_3"/>
    <property type="match status" value="1"/>
</dbReference>